<dbReference type="Proteomes" id="UP000039865">
    <property type="component" value="Unassembled WGS sequence"/>
</dbReference>
<organism evidence="2 3">
    <name type="scientific">Stylonychia lemnae</name>
    <name type="common">Ciliate</name>
    <dbReference type="NCBI Taxonomy" id="5949"/>
    <lineage>
        <taxon>Eukaryota</taxon>
        <taxon>Sar</taxon>
        <taxon>Alveolata</taxon>
        <taxon>Ciliophora</taxon>
        <taxon>Intramacronucleata</taxon>
        <taxon>Spirotrichea</taxon>
        <taxon>Stichotrichia</taxon>
        <taxon>Sporadotrichida</taxon>
        <taxon>Oxytrichidae</taxon>
        <taxon>Stylonychinae</taxon>
        <taxon>Stylonychia</taxon>
    </lineage>
</organism>
<protein>
    <recommendedName>
        <fullName evidence="4">Secreted protein</fullName>
    </recommendedName>
</protein>
<dbReference type="InParanoid" id="A0A078BB72"/>
<reference evidence="2 3" key="1">
    <citation type="submission" date="2014-06" db="EMBL/GenBank/DDBJ databases">
        <authorList>
            <person name="Swart Estienne"/>
        </authorList>
    </citation>
    <scope>NUCLEOTIDE SEQUENCE [LARGE SCALE GENOMIC DNA]</scope>
    <source>
        <strain evidence="2 3">130c</strain>
    </source>
</reference>
<accession>A0A078BB72</accession>
<evidence type="ECO:0008006" key="4">
    <source>
        <dbReference type="Google" id="ProtNLM"/>
    </source>
</evidence>
<keyword evidence="1" id="KW-0732">Signal</keyword>
<dbReference type="AlphaFoldDB" id="A0A078BB72"/>
<name>A0A078BB72_STYLE</name>
<evidence type="ECO:0000256" key="1">
    <source>
        <dbReference type="SAM" id="SignalP"/>
    </source>
</evidence>
<feature type="chain" id="PRO_5001730078" description="Secreted protein" evidence="1">
    <location>
        <begin position="20"/>
        <end position="113"/>
    </location>
</feature>
<dbReference type="EMBL" id="CCKQ01019773">
    <property type="protein sequence ID" value="CDW91810.1"/>
    <property type="molecule type" value="Genomic_DNA"/>
</dbReference>
<gene>
    <name evidence="2" type="primary">Contig14642.g15604</name>
    <name evidence="2" type="ORF">STYLEM_20971</name>
</gene>
<evidence type="ECO:0000313" key="3">
    <source>
        <dbReference type="Proteomes" id="UP000039865"/>
    </source>
</evidence>
<proteinExistence type="predicted"/>
<feature type="signal peptide" evidence="1">
    <location>
        <begin position="1"/>
        <end position="19"/>
    </location>
</feature>
<keyword evidence="3" id="KW-1185">Reference proteome</keyword>
<evidence type="ECO:0000313" key="2">
    <source>
        <dbReference type="EMBL" id="CDW91810.1"/>
    </source>
</evidence>
<sequence>MKILTTLFLLLSLTFTIQATKVNLLLNSKAKSEEKIQQYNTALVLYSKKICVITDPTDFLNGSSCGFEAEIQQANGQMIVKRCVLKTNVMCYNNASCDRYRFVSLNDSCWKTV</sequence>